<dbReference type="EMBL" id="BAAAPU010000007">
    <property type="protein sequence ID" value="GAA1979982.1"/>
    <property type="molecule type" value="Genomic_DNA"/>
</dbReference>
<evidence type="ECO:0008006" key="3">
    <source>
        <dbReference type="Google" id="ProtNLM"/>
    </source>
</evidence>
<dbReference type="InterPro" id="IPR025534">
    <property type="entry name" value="DUF4420"/>
</dbReference>
<evidence type="ECO:0000313" key="1">
    <source>
        <dbReference type="EMBL" id="GAA1979982.1"/>
    </source>
</evidence>
<keyword evidence="2" id="KW-1185">Reference proteome</keyword>
<proteinExistence type="predicted"/>
<dbReference type="RefSeq" id="WP_344061572.1">
    <property type="nucleotide sequence ID" value="NZ_BAAAPU010000007.1"/>
</dbReference>
<protein>
    <recommendedName>
        <fullName evidence="3">PD-(D/E)XK family protein DUF4420</fullName>
    </recommendedName>
</protein>
<reference evidence="1 2" key="1">
    <citation type="journal article" date="2019" name="Int. J. Syst. Evol. Microbiol.">
        <title>The Global Catalogue of Microorganisms (GCM) 10K type strain sequencing project: providing services to taxonomists for standard genome sequencing and annotation.</title>
        <authorList>
            <consortium name="The Broad Institute Genomics Platform"/>
            <consortium name="The Broad Institute Genome Sequencing Center for Infectious Disease"/>
            <person name="Wu L."/>
            <person name="Ma J."/>
        </authorList>
    </citation>
    <scope>NUCLEOTIDE SEQUENCE [LARGE SCALE GENOMIC DNA]</scope>
    <source>
        <strain evidence="1 2">JCM 15628</strain>
    </source>
</reference>
<evidence type="ECO:0000313" key="2">
    <source>
        <dbReference type="Proteomes" id="UP001500013"/>
    </source>
</evidence>
<sequence length="328" mass="35928">MIDLGQEFVYVRNEAELPDDTHLVSRKTDLVLPSGPFRVALDYRGHKHALFPLESGQVEVADATAAVRLQTRELEVDGGLTRFADLECTDSQLELVFEHLVADVVERVVSDPTSPGRSCLEAMHEWRDLMRTAGDAVSREVALGLAGELEALRLLGVQDPAAALGSWTGPERSTHDFSASGRRLEVKTTSSVDGQFVRVSNLDQLDPSTAAGGLHLLVVHCAPDDSAPSLDDRIRALVYAGFSRTALIKAVAKWGYVFESGQRAQRFIVRSLRLWSVDDHFPGLRASDIPTGRRAAISRVTYELSLAAAPNPMEVTEMEEVLATWCHS</sequence>
<dbReference type="Pfam" id="PF14390">
    <property type="entry name" value="DUF4420"/>
    <property type="match status" value="1"/>
</dbReference>
<gene>
    <name evidence="1" type="ORF">GCM10009817_20820</name>
</gene>
<accession>A0ABN2S4M9</accession>
<name>A0ABN2S4M9_9MICO</name>
<comment type="caution">
    <text evidence="1">The sequence shown here is derived from an EMBL/GenBank/DDBJ whole genome shotgun (WGS) entry which is preliminary data.</text>
</comment>
<dbReference type="Proteomes" id="UP001500013">
    <property type="component" value="Unassembled WGS sequence"/>
</dbReference>
<organism evidence="1 2">
    <name type="scientific">Terrabacter lapilli</name>
    <dbReference type="NCBI Taxonomy" id="436231"/>
    <lineage>
        <taxon>Bacteria</taxon>
        <taxon>Bacillati</taxon>
        <taxon>Actinomycetota</taxon>
        <taxon>Actinomycetes</taxon>
        <taxon>Micrococcales</taxon>
        <taxon>Intrasporangiaceae</taxon>
        <taxon>Terrabacter</taxon>
    </lineage>
</organism>